<sequence>MKRVVLTAAFAMALVAGAPVGAQPASAPDKSAQAQQKAPNVAEFDKQATQIQENIKKMQEQMDKIRQTQDPQERQKLLQEHAATMQNNMGLMQGMWGSGMMGCCGGDSTPGGWHMGGPGMMGWHGMGSYYSRLKPEQLKQRQYMMDQYLGMQQQMMNHMLFQQNYMWAR</sequence>
<feature type="chain" id="PRO_5015543998" evidence="2">
    <location>
        <begin position="23"/>
        <end position="169"/>
    </location>
</feature>
<dbReference type="EMBL" id="PVLQ01000051">
    <property type="protein sequence ID" value="PRD64711.1"/>
    <property type="molecule type" value="Genomic_DNA"/>
</dbReference>
<dbReference type="AlphaFoldDB" id="A0A2S9K2N7"/>
<accession>A0A2S9K2N7</accession>
<name>A0A2S9K2N7_9BURK</name>
<dbReference type="RefSeq" id="WP_105749013.1">
    <property type="nucleotide sequence ID" value="NZ_PVLQ01000051.1"/>
</dbReference>
<proteinExistence type="predicted"/>
<keyword evidence="2" id="KW-0732">Signal</keyword>
<feature type="signal peptide" evidence="2">
    <location>
        <begin position="1"/>
        <end position="22"/>
    </location>
</feature>
<organism evidence="3 4">
    <name type="scientific">Malikia granosa</name>
    <dbReference type="NCBI Taxonomy" id="263067"/>
    <lineage>
        <taxon>Bacteria</taxon>
        <taxon>Pseudomonadati</taxon>
        <taxon>Pseudomonadota</taxon>
        <taxon>Betaproteobacteria</taxon>
        <taxon>Burkholderiales</taxon>
        <taxon>Comamonadaceae</taxon>
        <taxon>Malikia</taxon>
    </lineage>
</organism>
<dbReference type="Proteomes" id="UP000238589">
    <property type="component" value="Unassembled WGS sequence"/>
</dbReference>
<evidence type="ECO:0000256" key="1">
    <source>
        <dbReference type="SAM" id="MobiDB-lite"/>
    </source>
</evidence>
<evidence type="ECO:0000313" key="4">
    <source>
        <dbReference type="Proteomes" id="UP000238589"/>
    </source>
</evidence>
<gene>
    <name evidence="3" type="ORF">C6P64_13085</name>
</gene>
<evidence type="ECO:0000256" key="2">
    <source>
        <dbReference type="SAM" id="SignalP"/>
    </source>
</evidence>
<evidence type="ECO:0000313" key="3">
    <source>
        <dbReference type="EMBL" id="PRD64711.1"/>
    </source>
</evidence>
<comment type="caution">
    <text evidence="3">The sequence shown here is derived from an EMBL/GenBank/DDBJ whole genome shotgun (WGS) entry which is preliminary data.</text>
</comment>
<keyword evidence="4" id="KW-1185">Reference proteome</keyword>
<dbReference type="OrthoDB" id="8929854at2"/>
<reference evidence="3 4" key="1">
    <citation type="submission" date="2018-03" db="EMBL/GenBank/DDBJ databases">
        <title>Comparative genomics illustrates the genes involved in a hyperalkaliphilic mechanisms of Serpentinomonas isolated from highly-alkaline calcium-rich serpentinized springs.</title>
        <authorList>
            <person name="Suzuki S."/>
            <person name="Ishii S."/>
            <person name="Walworth N."/>
            <person name="Bird L."/>
            <person name="Kuenen J.G."/>
            <person name="Nealson K.H."/>
        </authorList>
    </citation>
    <scope>NUCLEOTIDE SEQUENCE [LARGE SCALE GENOMIC DNA]</scope>
    <source>
        <strain evidence="3 4">P1</strain>
    </source>
</reference>
<protein>
    <submittedName>
        <fullName evidence="3">Uncharacterized protein</fullName>
    </submittedName>
</protein>
<feature type="region of interest" description="Disordered" evidence="1">
    <location>
        <begin position="21"/>
        <end position="44"/>
    </location>
</feature>